<feature type="binding site" evidence="5">
    <location>
        <position position="81"/>
    </location>
    <ligand>
        <name>Zn(2+)</name>
        <dbReference type="ChEBI" id="CHEBI:29105"/>
    </ligand>
</feature>
<feature type="site" description="Catalytically relevant" evidence="6">
    <location>
        <position position="58"/>
    </location>
</feature>
<organism evidence="10 11">
    <name type="scientific">Neobacillus bataviensis LMG 21833</name>
    <dbReference type="NCBI Taxonomy" id="1117379"/>
    <lineage>
        <taxon>Bacteria</taxon>
        <taxon>Bacillati</taxon>
        <taxon>Bacillota</taxon>
        <taxon>Bacilli</taxon>
        <taxon>Bacillales</taxon>
        <taxon>Bacillaceae</taxon>
        <taxon>Neobacillus</taxon>
    </lineage>
</organism>
<dbReference type="InterPro" id="IPR001347">
    <property type="entry name" value="SIS_dom"/>
</dbReference>
<dbReference type="PROSITE" id="PS51464">
    <property type="entry name" value="SIS"/>
    <property type="match status" value="1"/>
</dbReference>
<dbReference type="GO" id="GO:0005975">
    <property type="term" value="P:carbohydrate metabolic process"/>
    <property type="evidence" value="ECO:0007669"/>
    <property type="project" value="InterPro"/>
</dbReference>
<feature type="site" description="Catalytically relevant" evidence="6">
    <location>
        <position position="192"/>
    </location>
</feature>
<dbReference type="SMART" id="SM00116">
    <property type="entry name" value="CBS"/>
    <property type="match status" value="2"/>
</dbReference>
<dbReference type="InterPro" id="IPR000644">
    <property type="entry name" value="CBS_dom"/>
</dbReference>
<keyword evidence="5" id="KW-0862">Zinc</keyword>
<dbReference type="InterPro" id="IPR050986">
    <property type="entry name" value="GutQ/KpsF_isomerases"/>
</dbReference>
<evidence type="ECO:0000256" key="2">
    <source>
        <dbReference type="ARBA" id="ARBA00022737"/>
    </source>
</evidence>
<evidence type="ECO:0000256" key="4">
    <source>
        <dbReference type="PIRNR" id="PIRNR004692"/>
    </source>
</evidence>
<evidence type="ECO:0000256" key="5">
    <source>
        <dbReference type="PIRSR" id="PIRSR004692-2"/>
    </source>
</evidence>
<dbReference type="FunFam" id="3.40.50.10490:FF:000011">
    <property type="entry name" value="Arabinose 5-phosphate isomerase"/>
    <property type="match status" value="1"/>
</dbReference>
<evidence type="ECO:0000259" key="8">
    <source>
        <dbReference type="PROSITE" id="PS51371"/>
    </source>
</evidence>
<gene>
    <name evidence="10" type="ORF">BABA_10006</name>
</gene>
<dbReference type="InterPro" id="IPR046342">
    <property type="entry name" value="CBS_dom_sf"/>
</dbReference>
<name>K6CE13_9BACI</name>
<dbReference type="PATRIC" id="fig|1117379.3.peg.2088"/>
<dbReference type="NCBIfam" id="TIGR00393">
    <property type="entry name" value="kpsF"/>
    <property type="match status" value="1"/>
</dbReference>
<dbReference type="CDD" id="cd04604">
    <property type="entry name" value="CBS_pair_SIS_assoc"/>
    <property type="match status" value="1"/>
</dbReference>
<dbReference type="Proteomes" id="UP000006316">
    <property type="component" value="Unassembled WGS sequence"/>
</dbReference>
<feature type="domain" description="CBS" evidence="8">
    <location>
        <begin position="276"/>
        <end position="327"/>
    </location>
</feature>
<dbReference type="Gene3D" id="3.10.580.10">
    <property type="entry name" value="CBS-domain"/>
    <property type="match status" value="1"/>
</dbReference>
<protein>
    <submittedName>
        <fullName evidence="10">KpsF/GutQ family protein</fullName>
    </submittedName>
</protein>
<accession>K6CE13</accession>
<dbReference type="eggNOG" id="COG0517">
    <property type="taxonomic scope" value="Bacteria"/>
</dbReference>
<dbReference type="AlphaFoldDB" id="K6CE13"/>
<dbReference type="OrthoDB" id="9762536at2"/>
<proteinExistence type="inferred from homology"/>
<sequence>MPSFVQTRDNYIASVGAVLEIEARAILNYKTLLGDEIIQAIELLLNCSSHVIVTGMGKSGIIGKKISATLASTGTPSFFLHPAEGLHGDLGMVTDKDIIVAISNSGETEEILKIIPSIKRIGAKMIAIVSNSFSTLAEKADITISIGEIEEACPLGLAPTTSTTLTLAIGDAIAIALLNAKNFTAERFALYHPGGSLGRKLLLTVEDIIQQSQKNPIVNYRLGFKDVLFKMTESGIGAVSIVGEDGVLIGVLTDGDLRRALTYGSEIMDKNILSLYNRSPITITPDILAVEALKLMEDKKITVLPVINRDNRPIAMIHIQDLTKMGF</sequence>
<dbReference type="Pfam" id="PF01380">
    <property type="entry name" value="SIS"/>
    <property type="match status" value="1"/>
</dbReference>
<dbReference type="SUPFAM" id="SSF53697">
    <property type="entry name" value="SIS domain"/>
    <property type="match status" value="1"/>
</dbReference>
<evidence type="ECO:0000313" key="11">
    <source>
        <dbReference type="Proteomes" id="UP000006316"/>
    </source>
</evidence>
<reference evidence="10 11" key="1">
    <citation type="journal article" date="2012" name="Front. Microbiol.">
        <title>Redundancy and modularity in membrane-associated dissimilatory nitrate reduction in Bacillus.</title>
        <authorList>
            <person name="Heylen K."/>
            <person name="Keltjens J."/>
        </authorList>
    </citation>
    <scope>NUCLEOTIDE SEQUENCE [LARGE SCALE GENOMIC DNA]</scope>
    <source>
        <strain evidence="11">LMG 21833T</strain>
    </source>
</reference>
<dbReference type="STRING" id="1117379.BABA_10006"/>
<dbReference type="CDD" id="cd05014">
    <property type="entry name" value="SIS_Kpsf"/>
    <property type="match status" value="1"/>
</dbReference>
<dbReference type="GO" id="GO:0097367">
    <property type="term" value="F:carbohydrate derivative binding"/>
    <property type="evidence" value="ECO:0007669"/>
    <property type="project" value="InterPro"/>
</dbReference>
<dbReference type="PROSITE" id="PS51371">
    <property type="entry name" value="CBS"/>
    <property type="match status" value="2"/>
</dbReference>
<evidence type="ECO:0000256" key="7">
    <source>
        <dbReference type="PROSITE-ProRule" id="PRU00703"/>
    </source>
</evidence>
<dbReference type="RefSeq" id="WP_007085018.1">
    <property type="nucleotide sequence ID" value="NZ_AJLS01000056.1"/>
</dbReference>
<dbReference type="PIRSF" id="PIRSF004692">
    <property type="entry name" value="KdsD_KpsF"/>
    <property type="match status" value="1"/>
</dbReference>
<dbReference type="InterPro" id="IPR046348">
    <property type="entry name" value="SIS_dom_sf"/>
</dbReference>
<dbReference type="Pfam" id="PF00571">
    <property type="entry name" value="CBS"/>
    <property type="match status" value="2"/>
</dbReference>
<dbReference type="InterPro" id="IPR035474">
    <property type="entry name" value="SIS_Kpsf"/>
</dbReference>
<dbReference type="GO" id="GO:0019146">
    <property type="term" value="F:arabinose-5-phosphate isomerase activity"/>
    <property type="evidence" value="ECO:0007669"/>
    <property type="project" value="UniProtKB-ARBA"/>
</dbReference>
<evidence type="ECO:0000256" key="3">
    <source>
        <dbReference type="ARBA" id="ARBA00023122"/>
    </source>
</evidence>
<dbReference type="PANTHER" id="PTHR42745">
    <property type="match status" value="1"/>
</dbReference>
<dbReference type="eggNOG" id="COG0794">
    <property type="taxonomic scope" value="Bacteria"/>
</dbReference>
<evidence type="ECO:0000259" key="9">
    <source>
        <dbReference type="PROSITE" id="PS51464"/>
    </source>
</evidence>
<feature type="site" description="Catalytically relevant" evidence="6">
    <location>
        <position position="110"/>
    </location>
</feature>
<evidence type="ECO:0000256" key="1">
    <source>
        <dbReference type="ARBA" id="ARBA00008165"/>
    </source>
</evidence>
<evidence type="ECO:0000313" key="10">
    <source>
        <dbReference type="EMBL" id="EKN69385.1"/>
    </source>
</evidence>
<evidence type="ECO:0000256" key="6">
    <source>
        <dbReference type="PIRSR" id="PIRSR004692-3"/>
    </source>
</evidence>
<keyword evidence="11" id="KW-1185">Reference proteome</keyword>
<dbReference type="GO" id="GO:1901135">
    <property type="term" value="P:carbohydrate derivative metabolic process"/>
    <property type="evidence" value="ECO:0007669"/>
    <property type="project" value="InterPro"/>
</dbReference>
<comment type="caution">
    <text evidence="10">The sequence shown here is derived from an EMBL/GenBank/DDBJ whole genome shotgun (WGS) entry which is preliminary data.</text>
</comment>
<dbReference type="PANTHER" id="PTHR42745:SF1">
    <property type="entry name" value="ARABINOSE 5-PHOSPHATE ISOMERASE KDSD"/>
    <property type="match status" value="1"/>
</dbReference>
<dbReference type="InterPro" id="IPR004800">
    <property type="entry name" value="KdsD/KpsF-type"/>
</dbReference>
<dbReference type="Gene3D" id="3.40.50.10490">
    <property type="entry name" value="Glucose-6-phosphate isomerase like protein, domain 1"/>
    <property type="match status" value="1"/>
</dbReference>
<keyword evidence="3 7" id="KW-0129">CBS domain</keyword>
<feature type="domain" description="SIS" evidence="9">
    <location>
        <begin position="40"/>
        <end position="183"/>
    </location>
</feature>
<feature type="domain" description="CBS" evidence="8">
    <location>
        <begin position="211"/>
        <end position="267"/>
    </location>
</feature>
<comment type="similarity">
    <text evidence="1 4">Belongs to the SIS family. GutQ/KpsF subfamily.</text>
</comment>
<keyword evidence="5" id="KW-0479">Metal-binding</keyword>
<dbReference type="GO" id="GO:0046872">
    <property type="term" value="F:metal ion binding"/>
    <property type="evidence" value="ECO:0007669"/>
    <property type="project" value="UniProtKB-KW"/>
</dbReference>
<keyword evidence="2" id="KW-0677">Repeat</keyword>
<feature type="site" description="Catalytically relevant" evidence="6">
    <location>
        <position position="151"/>
    </location>
</feature>
<dbReference type="EMBL" id="AJLS01000056">
    <property type="protein sequence ID" value="EKN69385.1"/>
    <property type="molecule type" value="Genomic_DNA"/>
</dbReference>